<organism evidence="1 2">
    <name type="scientific">Halobacteriovorax marinus</name>
    <dbReference type="NCBI Taxonomy" id="97084"/>
    <lineage>
        <taxon>Bacteria</taxon>
        <taxon>Pseudomonadati</taxon>
        <taxon>Bdellovibrionota</taxon>
        <taxon>Bacteriovoracia</taxon>
        <taxon>Bacteriovoracales</taxon>
        <taxon>Halobacteriovoraceae</taxon>
        <taxon>Halobacteriovorax</taxon>
    </lineage>
</organism>
<name>A0A1Y5F1S0_9BACT</name>
<sequence>MVESMDDLALTERKFLHDISNQLVVAQGMGNIALKKFKESEADAPVDQKAIERLEKSVKAIDKMIVLVKERRHVLHSLV</sequence>
<dbReference type="AlphaFoldDB" id="A0A1Y5F1S0"/>
<accession>A0A1Y5F1S0</accession>
<gene>
    <name evidence="1" type="ORF">A9Q84_21510</name>
</gene>
<proteinExistence type="predicted"/>
<evidence type="ECO:0000313" key="1">
    <source>
        <dbReference type="EMBL" id="OUR93084.1"/>
    </source>
</evidence>
<reference evidence="2" key="1">
    <citation type="journal article" date="2017" name="Proc. Natl. Acad. Sci. U.S.A.">
        <title>Simulation of Deepwater Horizon oil plume reveals substrate specialization within a complex community of hydrocarbon-degraders.</title>
        <authorList>
            <person name="Hu P."/>
            <person name="Dubinsky E.A."/>
            <person name="Probst A.J."/>
            <person name="Wang J."/>
            <person name="Sieber C.M.K."/>
            <person name="Tom L.M."/>
            <person name="Gardinali P."/>
            <person name="Banfield J.F."/>
            <person name="Atlas R.M."/>
            <person name="Andersen G.L."/>
        </authorList>
    </citation>
    <scope>NUCLEOTIDE SEQUENCE [LARGE SCALE GENOMIC DNA]</scope>
</reference>
<protein>
    <submittedName>
        <fullName evidence="1">Uncharacterized protein</fullName>
    </submittedName>
</protein>
<dbReference type="EMBL" id="MAAO01000016">
    <property type="protein sequence ID" value="OUR93084.1"/>
    <property type="molecule type" value="Genomic_DNA"/>
</dbReference>
<comment type="caution">
    <text evidence="1">The sequence shown here is derived from an EMBL/GenBank/DDBJ whole genome shotgun (WGS) entry which is preliminary data.</text>
</comment>
<dbReference type="Proteomes" id="UP000196531">
    <property type="component" value="Unassembled WGS sequence"/>
</dbReference>
<evidence type="ECO:0000313" key="2">
    <source>
        <dbReference type="Proteomes" id="UP000196531"/>
    </source>
</evidence>